<feature type="transmembrane region" description="Helical" evidence="7">
    <location>
        <begin position="194"/>
        <end position="216"/>
    </location>
</feature>
<evidence type="ECO:0000313" key="10">
    <source>
        <dbReference type="Proteomes" id="UP000831495"/>
    </source>
</evidence>
<dbReference type="InterPro" id="IPR050539">
    <property type="entry name" value="ThrE_Dicarb/AminoAcid_Exp"/>
</dbReference>
<keyword evidence="10" id="KW-1185">Reference proteome</keyword>
<keyword evidence="4 7" id="KW-1133">Transmembrane helix</keyword>
<evidence type="ECO:0000313" key="9">
    <source>
        <dbReference type="EMBL" id="UQS82062.1"/>
    </source>
</evidence>
<evidence type="ECO:0000256" key="7">
    <source>
        <dbReference type="SAM" id="Phobius"/>
    </source>
</evidence>
<dbReference type="Pfam" id="PF06738">
    <property type="entry name" value="ThrE"/>
    <property type="match status" value="1"/>
</dbReference>
<dbReference type="PANTHER" id="PTHR34390">
    <property type="entry name" value="UPF0442 PROTEIN YJJB-RELATED"/>
    <property type="match status" value="1"/>
</dbReference>
<keyword evidence="5 7" id="KW-0472">Membrane</keyword>
<dbReference type="Proteomes" id="UP000831495">
    <property type="component" value="Chromosome"/>
</dbReference>
<comment type="subcellular location">
    <subcellularLocation>
        <location evidence="1">Cell membrane</location>
        <topology evidence="1">Multi-pass membrane protein</topology>
    </subcellularLocation>
</comment>
<feature type="transmembrane region" description="Helical" evidence="7">
    <location>
        <begin position="228"/>
        <end position="247"/>
    </location>
</feature>
<sequence>MDKDQLMEVCLLAGRILVEAGSEIYRVEDTMRHIAFCGHEMDNAAFTSLTGVLISFKQAPYTRFTQVVRRGIDMNRIAQVNTLSRQFEAGDISLDDFQIALKAIQASPPPFSLAMQTFGAGLESACLMIIFTQKYDWHDFLFAFVIGAIGYWVAIVLGQHTRLRFIGELLGAFVIAMLTLLAVKYLGGQNVNNIIIGAIMPLVPGVPMTNALRDLFEGNLLAGIERGIESSMVVGAIAVGVGIAFYLV</sequence>
<gene>
    <name evidence="9" type="ORF">MOO45_07715</name>
</gene>
<dbReference type="EMBL" id="CP093366">
    <property type="protein sequence ID" value="UQS82062.1"/>
    <property type="molecule type" value="Genomic_DNA"/>
</dbReference>
<keyword evidence="2" id="KW-1003">Cell membrane</keyword>
<dbReference type="InterPro" id="IPR010619">
    <property type="entry name" value="ThrE-like_N"/>
</dbReference>
<evidence type="ECO:0000256" key="6">
    <source>
        <dbReference type="ARBA" id="ARBA00034125"/>
    </source>
</evidence>
<feature type="transmembrane region" description="Helical" evidence="7">
    <location>
        <begin position="137"/>
        <end position="157"/>
    </location>
</feature>
<evidence type="ECO:0000256" key="1">
    <source>
        <dbReference type="ARBA" id="ARBA00004651"/>
    </source>
</evidence>
<feature type="domain" description="Threonine/serine exporter-like N-terminal" evidence="8">
    <location>
        <begin position="9"/>
        <end position="247"/>
    </location>
</feature>
<keyword evidence="3 7" id="KW-0812">Transmembrane</keyword>
<dbReference type="RefSeq" id="WP_249514332.1">
    <property type="nucleotide sequence ID" value="NZ_CP093366.1"/>
</dbReference>
<evidence type="ECO:0000256" key="2">
    <source>
        <dbReference type="ARBA" id="ARBA00022475"/>
    </source>
</evidence>
<comment type="similarity">
    <text evidence="6">Belongs to the ThrE exporter (TC 2.A.79) family.</text>
</comment>
<evidence type="ECO:0000256" key="4">
    <source>
        <dbReference type="ARBA" id="ARBA00022989"/>
    </source>
</evidence>
<proteinExistence type="inferred from homology"/>
<evidence type="ECO:0000259" key="8">
    <source>
        <dbReference type="Pfam" id="PF06738"/>
    </source>
</evidence>
<name>A0ABY4P9J9_9LACO</name>
<reference evidence="9" key="1">
    <citation type="journal article" date="2022" name="Int. J. Syst. Evol. Microbiol.">
        <title>Apilactobacillus apisilvae sp. nov., Nicolia spurrieriana gen. nov. sp. nov., Bombilactobacillus folatiphilus sp. nov. and Bombilactobacillus thymidiniphilus sp. nov., four new lactic acid bacterial isolates from stingless bees Tetragonula carbonaria and Austroplebeia australis.</title>
        <authorList>
            <person name="Oliphant S.A."/>
            <person name="Watson-Haigh N.S."/>
            <person name="Sumby K.M."/>
            <person name="Gardner J."/>
            <person name="Groom S."/>
            <person name="Jiranek V."/>
        </authorList>
    </citation>
    <scope>NUCLEOTIDE SEQUENCE</scope>
    <source>
        <strain evidence="9">SG4_D2</strain>
    </source>
</reference>
<accession>A0ABY4P9J9</accession>
<dbReference type="PANTHER" id="PTHR34390:SF2">
    <property type="entry name" value="SUCCINATE TRANSPORTER SUBUNIT YJJP-RELATED"/>
    <property type="match status" value="1"/>
</dbReference>
<evidence type="ECO:0000256" key="3">
    <source>
        <dbReference type="ARBA" id="ARBA00022692"/>
    </source>
</evidence>
<protein>
    <submittedName>
        <fullName evidence="9">Threonine/serine exporter family protein</fullName>
    </submittedName>
</protein>
<evidence type="ECO:0000256" key="5">
    <source>
        <dbReference type="ARBA" id="ARBA00023136"/>
    </source>
</evidence>
<feature type="transmembrane region" description="Helical" evidence="7">
    <location>
        <begin position="169"/>
        <end position="188"/>
    </location>
</feature>
<organism evidence="9 10">
    <name type="scientific">Bombilactobacillus folatiphilus</name>
    <dbReference type="NCBI Taxonomy" id="2923362"/>
    <lineage>
        <taxon>Bacteria</taxon>
        <taxon>Bacillati</taxon>
        <taxon>Bacillota</taxon>
        <taxon>Bacilli</taxon>
        <taxon>Lactobacillales</taxon>
        <taxon>Lactobacillaceae</taxon>
        <taxon>Bombilactobacillus</taxon>
    </lineage>
</organism>